<dbReference type="OMA" id="YQLFEFE"/>
<dbReference type="KEGG" id="dha:DEHA2G23452g"/>
<dbReference type="Pfam" id="PF01182">
    <property type="entry name" value="Glucosamine_iso"/>
    <property type="match status" value="1"/>
</dbReference>
<dbReference type="VEuPathDB" id="FungiDB:DEHA2G23452g"/>
<dbReference type="Gene3D" id="3.40.50.1360">
    <property type="match status" value="1"/>
</dbReference>
<keyword evidence="10" id="KW-1185">Reference proteome</keyword>
<dbReference type="GO" id="GO:0006098">
    <property type="term" value="P:pentose-phosphate shunt"/>
    <property type="evidence" value="ECO:0007669"/>
    <property type="project" value="InterPro"/>
</dbReference>
<evidence type="ECO:0000256" key="7">
    <source>
        <dbReference type="RuleBase" id="RU365095"/>
    </source>
</evidence>
<keyword evidence="5" id="KW-0963">Cytoplasm</keyword>
<evidence type="ECO:0000256" key="5">
    <source>
        <dbReference type="ARBA" id="ARBA00022490"/>
    </source>
</evidence>
<evidence type="ECO:0000256" key="3">
    <source>
        <dbReference type="ARBA" id="ARBA00004961"/>
    </source>
</evidence>
<dbReference type="InParanoid" id="Q6BGW2"/>
<protein>
    <recommendedName>
        <fullName evidence="7">6-phosphogluconolactonase-like protein</fullName>
    </recommendedName>
</protein>
<dbReference type="STRING" id="284592.Q6BGW2"/>
<comment type="similarity">
    <text evidence="4 7">Belongs to the glucosamine/galactosamine-6-phosphate isomerase family. 6-phosphogluconolactonase subfamily.</text>
</comment>
<evidence type="ECO:0000259" key="8">
    <source>
        <dbReference type="Pfam" id="PF01182"/>
    </source>
</evidence>
<gene>
    <name evidence="9" type="ordered locus">DEHA2G23452g</name>
</gene>
<dbReference type="PANTHER" id="PTHR11054">
    <property type="entry name" value="6-PHOSPHOGLUCONOLACTONASE"/>
    <property type="match status" value="1"/>
</dbReference>
<dbReference type="GeneID" id="2905515"/>
<evidence type="ECO:0000256" key="1">
    <source>
        <dbReference type="ARBA" id="ARBA00000832"/>
    </source>
</evidence>
<feature type="domain" description="Glucosamine/galactosamine-6-phosphate isomerase" evidence="8">
    <location>
        <begin position="11"/>
        <end position="235"/>
    </location>
</feature>
<dbReference type="SUPFAM" id="SSF100950">
    <property type="entry name" value="NagB/RpiA/CoA transferase-like"/>
    <property type="match status" value="1"/>
</dbReference>
<dbReference type="InterPro" id="IPR006148">
    <property type="entry name" value="Glc/Gal-6P_isomerase"/>
</dbReference>
<dbReference type="HOGENOM" id="CLU_053947_0_1_1"/>
<evidence type="ECO:0000313" key="9">
    <source>
        <dbReference type="EMBL" id="CAG91070.2"/>
    </source>
</evidence>
<proteinExistence type="inferred from homology"/>
<keyword evidence="6" id="KW-0378">Hydrolase</keyword>
<dbReference type="eggNOG" id="KOG3147">
    <property type="taxonomic scope" value="Eukaryota"/>
</dbReference>
<dbReference type="RefSeq" id="XP_462559.2">
    <property type="nucleotide sequence ID" value="XM_462559.1"/>
</dbReference>
<evidence type="ECO:0000256" key="2">
    <source>
        <dbReference type="ARBA" id="ARBA00004496"/>
    </source>
</evidence>
<dbReference type="Proteomes" id="UP000000599">
    <property type="component" value="Chromosome G"/>
</dbReference>
<dbReference type="NCBIfam" id="TIGR01198">
    <property type="entry name" value="pgl"/>
    <property type="match status" value="1"/>
</dbReference>
<comment type="subcellular location">
    <subcellularLocation>
        <location evidence="2">Cytoplasm</location>
    </subcellularLocation>
</comment>
<sequence>MPAKVYSHAQHDDVVNAVGKHILKIQDESLKSSSTFKIAVSGGSLGKVLKQCLIDNSSIAPHIQWDKWEVYFSDERLVPLDHPDSNYGLFNEMVLSNLPTNTTKPKVNAIDESLLTGKDGQIASASQSHDESIAKRYEASLPENAKFDLILLGCGPDGHTCSLFPDHRLLKERDELISAISDSPKPPPRRITFTFPVLERASSIAFVAEGAGKAPIMEKIFVDKSSQLPSKLVNELKTGVDVSWFVDDSAIEGVNVISSKY</sequence>
<dbReference type="CDD" id="cd01400">
    <property type="entry name" value="6PGL"/>
    <property type="match status" value="1"/>
</dbReference>
<dbReference type="InterPro" id="IPR005900">
    <property type="entry name" value="6-phosphogluconolactonase_DevB"/>
</dbReference>
<dbReference type="EMBL" id="CR382139">
    <property type="protein sequence ID" value="CAG91070.2"/>
    <property type="molecule type" value="Genomic_DNA"/>
</dbReference>
<dbReference type="FunFam" id="3.40.50.1360:FF:000005">
    <property type="entry name" value="6-phosphogluconolactonase"/>
    <property type="match status" value="1"/>
</dbReference>
<dbReference type="FunCoup" id="Q6BGW2">
    <property type="interactions" value="778"/>
</dbReference>
<evidence type="ECO:0000256" key="4">
    <source>
        <dbReference type="ARBA" id="ARBA00010662"/>
    </source>
</evidence>
<accession>Q6BGW2</accession>
<dbReference type="GO" id="GO:0017057">
    <property type="term" value="F:6-phosphogluconolactonase activity"/>
    <property type="evidence" value="ECO:0007669"/>
    <property type="project" value="UniProtKB-EC"/>
</dbReference>
<dbReference type="AlphaFoldDB" id="Q6BGW2"/>
<dbReference type="InterPro" id="IPR039104">
    <property type="entry name" value="6PGL"/>
</dbReference>
<dbReference type="OrthoDB" id="432544at2759"/>
<name>Q6BGW2_DEBHA</name>
<evidence type="ECO:0000256" key="6">
    <source>
        <dbReference type="ARBA" id="ARBA00022801"/>
    </source>
</evidence>
<dbReference type="InterPro" id="IPR037171">
    <property type="entry name" value="NagB/RpiA_transferase-like"/>
</dbReference>
<reference evidence="9 10" key="1">
    <citation type="journal article" date="2004" name="Nature">
        <title>Genome evolution in yeasts.</title>
        <authorList>
            <consortium name="Genolevures"/>
            <person name="Dujon B."/>
            <person name="Sherman D."/>
            <person name="Fischer G."/>
            <person name="Durrens P."/>
            <person name="Casaregola S."/>
            <person name="Lafontaine I."/>
            <person name="de Montigny J."/>
            <person name="Marck C."/>
            <person name="Neuveglise C."/>
            <person name="Talla E."/>
            <person name="Goffard N."/>
            <person name="Frangeul L."/>
            <person name="Aigle M."/>
            <person name="Anthouard V."/>
            <person name="Babour A."/>
            <person name="Barbe V."/>
            <person name="Barnay S."/>
            <person name="Blanchin S."/>
            <person name="Beckerich J.M."/>
            <person name="Beyne E."/>
            <person name="Bleykasten C."/>
            <person name="Boisrame A."/>
            <person name="Boyer J."/>
            <person name="Cattolico L."/>
            <person name="Confanioleri F."/>
            <person name="de Daruvar A."/>
            <person name="Despons L."/>
            <person name="Fabre E."/>
            <person name="Fairhead C."/>
            <person name="Ferry-Dumazet H."/>
            <person name="Groppi A."/>
            <person name="Hantraye F."/>
            <person name="Hennequin C."/>
            <person name="Jauniaux N."/>
            <person name="Joyet P."/>
            <person name="Kachouri R."/>
            <person name="Kerrest A."/>
            <person name="Koszul R."/>
            <person name="Lemaire M."/>
            <person name="Lesur I."/>
            <person name="Ma L."/>
            <person name="Muller H."/>
            <person name="Nicaud J.M."/>
            <person name="Nikolski M."/>
            <person name="Oztas S."/>
            <person name="Ozier-Kalogeropoulos O."/>
            <person name="Pellenz S."/>
            <person name="Potier S."/>
            <person name="Richard G.F."/>
            <person name="Straub M.L."/>
            <person name="Suleau A."/>
            <person name="Swennene D."/>
            <person name="Tekaia F."/>
            <person name="Wesolowski-Louvel M."/>
            <person name="Westhof E."/>
            <person name="Wirth B."/>
            <person name="Zeniou-Meyer M."/>
            <person name="Zivanovic I."/>
            <person name="Bolotin-Fukuhara M."/>
            <person name="Thierry A."/>
            <person name="Bouchier C."/>
            <person name="Caudron B."/>
            <person name="Scarpelli C."/>
            <person name="Gaillardin C."/>
            <person name="Weissenbach J."/>
            <person name="Wincker P."/>
            <person name="Souciet J.L."/>
        </authorList>
    </citation>
    <scope>NUCLEOTIDE SEQUENCE [LARGE SCALE GENOMIC DNA]</scope>
    <source>
        <strain evidence="10">ATCC 36239 / CBS 767 / BCRC 21394 / JCM 1990 / NBRC 0083 / IGC 2968</strain>
    </source>
</reference>
<dbReference type="PANTHER" id="PTHR11054:SF24">
    <property type="entry name" value="6-PHOSPHOGLUCONOLACTONASE 3-RELATED"/>
    <property type="match status" value="1"/>
</dbReference>
<comment type="catalytic activity">
    <reaction evidence="1">
        <text>6-phospho-D-glucono-1,5-lactone + H2O = 6-phospho-D-gluconate + H(+)</text>
        <dbReference type="Rhea" id="RHEA:12556"/>
        <dbReference type="ChEBI" id="CHEBI:15377"/>
        <dbReference type="ChEBI" id="CHEBI:15378"/>
        <dbReference type="ChEBI" id="CHEBI:57955"/>
        <dbReference type="ChEBI" id="CHEBI:58759"/>
        <dbReference type="EC" id="3.1.1.31"/>
    </reaction>
</comment>
<dbReference type="GO" id="GO:0005975">
    <property type="term" value="P:carbohydrate metabolic process"/>
    <property type="evidence" value="ECO:0007669"/>
    <property type="project" value="InterPro"/>
</dbReference>
<dbReference type="GO" id="GO:0005737">
    <property type="term" value="C:cytoplasm"/>
    <property type="evidence" value="ECO:0007669"/>
    <property type="project" value="UniProtKB-SubCell"/>
</dbReference>
<evidence type="ECO:0000313" key="10">
    <source>
        <dbReference type="Proteomes" id="UP000000599"/>
    </source>
</evidence>
<organism evidence="9 10">
    <name type="scientific">Debaryomyces hansenii (strain ATCC 36239 / CBS 767 / BCRC 21394 / JCM 1990 / NBRC 0083 / IGC 2968)</name>
    <name type="common">Yeast</name>
    <name type="synonym">Torulaspora hansenii</name>
    <dbReference type="NCBI Taxonomy" id="284592"/>
    <lineage>
        <taxon>Eukaryota</taxon>
        <taxon>Fungi</taxon>
        <taxon>Dikarya</taxon>
        <taxon>Ascomycota</taxon>
        <taxon>Saccharomycotina</taxon>
        <taxon>Pichiomycetes</taxon>
        <taxon>Debaryomycetaceae</taxon>
        <taxon>Debaryomyces</taxon>
    </lineage>
</organism>
<comment type="pathway">
    <text evidence="3">Carbohydrate degradation; pentose phosphate pathway; D-ribulose 5-phosphate from D-glucose 6-phosphate (oxidative stage): step 2/3.</text>
</comment>